<evidence type="ECO:0000259" key="2">
    <source>
        <dbReference type="SMART" id="SM00062"/>
    </source>
</evidence>
<evidence type="ECO:0000313" key="3">
    <source>
        <dbReference type="EMBL" id="MFD2276619.1"/>
    </source>
</evidence>
<dbReference type="RefSeq" id="WP_377094565.1">
    <property type="nucleotide sequence ID" value="NZ_JBHSJM010000001.1"/>
</dbReference>
<dbReference type="SMART" id="SM00062">
    <property type="entry name" value="PBPb"/>
    <property type="match status" value="1"/>
</dbReference>
<keyword evidence="1" id="KW-0732">Signal</keyword>
<keyword evidence="4" id="KW-1185">Reference proteome</keyword>
<dbReference type="Proteomes" id="UP001597297">
    <property type="component" value="Unassembled WGS sequence"/>
</dbReference>
<dbReference type="EMBL" id="JBHUJC010000026">
    <property type="protein sequence ID" value="MFD2276619.1"/>
    <property type="molecule type" value="Genomic_DNA"/>
</dbReference>
<sequence>MKALLKFLSPLVFCSLIQAEEITIATEAWEGYINKQEEGFYYDLLKKIYPSPEYTLTVHFVPFKRSVHLLTSGQVDMLLGAYPEDIPRKYQSTHPVEADNISAAVSKRLSEKWRGTNSLAGKRVVARLGYNFDKYLPKTSSYTEVPSVKSMLLMLKRGRTDAVLDYEKDIQALWKDSQLGDDYVLITGVIPELVYFGFATSRNDLKARFDAEYKKLYQSGKLKKLFLKHNLCADRVPKIDY</sequence>
<dbReference type="PANTHER" id="PTHR35936:SF25">
    <property type="entry name" value="ABC TRANSPORTER SUBSTRATE-BINDING PROTEIN"/>
    <property type="match status" value="1"/>
</dbReference>
<dbReference type="Gene3D" id="3.40.190.10">
    <property type="entry name" value="Periplasmic binding protein-like II"/>
    <property type="match status" value="2"/>
</dbReference>
<dbReference type="PANTHER" id="PTHR35936">
    <property type="entry name" value="MEMBRANE-BOUND LYTIC MUREIN TRANSGLYCOSYLASE F"/>
    <property type="match status" value="1"/>
</dbReference>
<reference evidence="4" key="1">
    <citation type="journal article" date="2019" name="Int. J. Syst. Evol. Microbiol.">
        <title>The Global Catalogue of Microorganisms (GCM) 10K type strain sequencing project: providing services to taxonomists for standard genome sequencing and annotation.</title>
        <authorList>
            <consortium name="The Broad Institute Genomics Platform"/>
            <consortium name="The Broad Institute Genome Sequencing Center for Infectious Disease"/>
            <person name="Wu L."/>
            <person name="Ma J."/>
        </authorList>
    </citation>
    <scope>NUCLEOTIDE SEQUENCE [LARGE SCALE GENOMIC DNA]</scope>
    <source>
        <strain evidence="4">JCM 16545</strain>
    </source>
</reference>
<protein>
    <submittedName>
        <fullName evidence="3">Substrate-binding periplasmic protein</fullName>
    </submittedName>
</protein>
<name>A0ABW5E3F7_9BACT</name>
<dbReference type="Pfam" id="PF00497">
    <property type="entry name" value="SBP_bac_3"/>
    <property type="match status" value="1"/>
</dbReference>
<evidence type="ECO:0000313" key="4">
    <source>
        <dbReference type="Proteomes" id="UP001597297"/>
    </source>
</evidence>
<gene>
    <name evidence="3" type="ORF">ACFSQZ_09085</name>
</gene>
<dbReference type="SUPFAM" id="SSF53850">
    <property type="entry name" value="Periplasmic binding protein-like II"/>
    <property type="match status" value="1"/>
</dbReference>
<accession>A0ABW5E3F7</accession>
<organism evidence="3 4">
    <name type="scientific">Rubritalea spongiae</name>
    <dbReference type="NCBI Taxonomy" id="430797"/>
    <lineage>
        <taxon>Bacteria</taxon>
        <taxon>Pseudomonadati</taxon>
        <taxon>Verrucomicrobiota</taxon>
        <taxon>Verrucomicrobiia</taxon>
        <taxon>Verrucomicrobiales</taxon>
        <taxon>Rubritaleaceae</taxon>
        <taxon>Rubritalea</taxon>
    </lineage>
</organism>
<feature type="domain" description="Solute-binding protein family 3/N-terminal" evidence="2">
    <location>
        <begin position="21"/>
        <end position="233"/>
    </location>
</feature>
<proteinExistence type="predicted"/>
<evidence type="ECO:0000256" key="1">
    <source>
        <dbReference type="ARBA" id="ARBA00022729"/>
    </source>
</evidence>
<dbReference type="InterPro" id="IPR001638">
    <property type="entry name" value="Solute-binding_3/MltF_N"/>
</dbReference>
<comment type="caution">
    <text evidence="3">The sequence shown here is derived from an EMBL/GenBank/DDBJ whole genome shotgun (WGS) entry which is preliminary data.</text>
</comment>